<evidence type="ECO:0000256" key="1">
    <source>
        <dbReference type="SAM" id="Coils"/>
    </source>
</evidence>
<dbReference type="EMBL" id="JAVRHN010000008">
    <property type="protein sequence ID" value="MDT0687009.1"/>
    <property type="molecule type" value="Genomic_DNA"/>
</dbReference>
<keyword evidence="1" id="KW-0175">Coiled coil</keyword>
<keyword evidence="3" id="KW-1185">Reference proteome</keyword>
<reference evidence="2 3" key="1">
    <citation type="submission" date="2023-09" db="EMBL/GenBank/DDBJ databases">
        <authorList>
            <person name="Rey-Velasco X."/>
        </authorList>
    </citation>
    <scope>NUCLEOTIDE SEQUENCE [LARGE SCALE GENOMIC DNA]</scope>
    <source>
        <strain evidence="2 3">F225</strain>
    </source>
</reference>
<dbReference type="Proteomes" id="UP001253848">
    <property type="component" value="Unassembled WGS sequence"/>
</dbReference>
<name>A0ABU3DTH3_9FLAO</name>
<feature type="coiled-coil region" evidence="1">
    <location>
        <begin position="2155"/>
        <end position="2186"/>
    </location>
</feature>
<proteinExistence type="predicted"/>
<evidence type="ECO:0000313" key="3">
    <source>
        <dbReference type="Proteomes" id="UP001253848"/>
    </source>
</evidence>
<sequence>MAGIFDENIAKVIKQKDPEFPDYLNFDLLKKEGLEHIGKLSGKIWTDHNVHDPGITILEVLIYALMDLGYKTNLPFQNLISSKDSLQEEDNFLTPLKILSVNPVTILDYRKLLLECPGVRNAWIEPATQEISLSVIQRKNILSCAPNAENRVQDCKGDLIEDTIELNGLYKIFIEKETGVEDDNDLKEKARELWSGYRSLCEDLIDVTILEPLEIGVCANVEIKAGFEPSKVYKSILIAIKEFIQPKVKYYTLQELLDKGKDMDEIFAGRPYLEYSFGFVDTEEFEALERRSAIYISDLYSVILKIEGVRKIRSVKIKGGTDINDPSCYWIEANKIEETQIPIFSMVKTCIDLYSASGLLSIEKNRIQATLPFFKKFSMSEDKLDAAVPSGKFYGDLASYYSIQNDFPVVYGIGEDGLPENVSVDRKTKALQLKGYLLFYDQLLANYTAQLSNIRSLFSLKPEADRTAEEKQTYYAQLPENVPGIEKLLKFYQKSEDTIPVTEMALPVAKDENWEKSKEELESNARAVLNISNSCGPKDEMLELFTFSSATLRETYIDQLTDSFNNEEYEVEVLKDKHGYFLVLHPYLLNDIILVGLKRFKEYSLAANEGRNVAFLASIATNYSLVSDKSDNLDPDKHYLSLKYHPVSYLDFIQEIVENRGEYSRRRQSMLDHLLARFGESFTDYTLLKYRQKIAPEELKENTIRDGSVFLSDFADISRNRGKAFDYLKPSWKTSNVSGFEKRISLLSGIKNYDRRNLCNIEVTPCYQLQLKDENGEILLKAARSYASEEAYTFSAGKILDYLRNPSAYQDLKRKVSDFNTKKVESLFSEYAAEKNIIISKYRYEQQLLDDNREVVVKGKNTRLNSVEAAREKKDDFIENINEQKRIEEKDFKLLPLDSKDLYFDAAPFEVEITKHPYWKWQFTAADSDENLSSENTFPTEEEAWQDVIKNVELAPYVTRKRDAVSWKVVINEVVTLEAEKLHHETSSVENLWEIIKEAGQNPDNYSYEELNENSFRISLNIENERVAVSPESNAKVFNPEATIKVCTKTFKKENIEPKLTNVAHAYSFKVPGRNSFPDLESTHLYSHQKEALDDMQQLYKLGTSKMNYEEFGEEGQKLGFRIVLNSVISLAEPAVTYESETDRKRALNAALRFFKKEEPPVSLKKQPNKYTWALKEEYKGLLHSEEEFSSNPKARTHFEETLLEEAGTGNPVFSDHFYRFEVETTPSRFNFLYGNLSENGEFKPLLISNNSFASEEKAKEEYARFIKQLPQLEMKSSQDENDFAFYKESAEKPVAIQYQDDSYKASSEEAETILKYFKRIYDPEGRPKEAFISEEMRVNREQLYEWKFYKKNDPLAVNPYRCSERENAENIKKKICDLIPPIDLDQCPPKERVVCPGKDPNKYHYQLCFQNKNGLEFSLISFLGYDTHEEAIKAWEKEWYQLLLLSKNLDEYGIDAKISFDEIYEKPENISCDDSSYLAVIPSETKKKIIEAGEDFVDFYTRMAHLFPIFEVEEEAKKTYNFKVTVAEEGLEVEGCEEMEGDYPKDDFGSLIWLGNESYSSYTEAIKAYNHFYLLAGISQNCRILCENGKYYVGLVEVLVESFCRYTSEVEAWDDAFASVSDDNLPYRKDACGDCLPGGVRSFLYASDDPKNFIPVCIDNKWTFKVVEPSYFLARHTCSYNSEAERDQAILKWEKELQNLNWEDYLNFKGLIDEAPEVIPNLDVSSAIIFDDQNENSMDRICDLVFTIRKCLEDCKKALLPKDELYLILQECLREKYEDDNWVPGFMERLGDEMDELLRFVTYFPVIISEDERCYRLYWPDNDKEISEDGLQPCGCEENPIVKEDPCSAKYPFMSNNCYSCCEAALDAFRYLAEIFKNKQYAIECIQNSDVGPYSFQIVDTTKELGFHPQRYENYQDLLDAIDFTRNCTDNMGMHILEHILLRPKNQEDCREFSGTANDNEREDNCLLPICPDYCCPIEWYPDMDKDDPCAEDSPDVIHYLPGSDPYSFWATLALPSWLKGFRTPDARTAFEQLLYKEVPALVGLNVLWLSPRDMCRFEDKFRVWLDWLQNPDAPWCDPDGKYPNCRITDCIKELKSEPVCPTIPGVGGDCKCENNEEGYTNPCCLPPAPEGSIFWGYCSPQEEPIRDNEEIFLSTVRERNSAYLENIEELADDELKETKSYERALSFLNESPTINAYANLVNFFNRYSLYGNPNEDKYIELIQNATIHLLDNLVKEHKEGIPKEDLATLKESISTLSEKGIPEKQLSKNWNSKALKSPAHSKPIKEINKMLKV</sequence>
<protein>
    <submittedName>
        <fullName evidence="2">Uncharacterized protein</fullName>
    </submittedName>
</protein>
<organism evidence="2 3">
    <name type="scientific">Autumnicola psychrophila</name>
    <dbReference type="NCBI Taxonomy" id="3075592"/>
    <lineage>
        <taxon>Bacteria</taxon>
        <taxon>Pseudomonadati</taxon>
        <taxon>Bacteroidota</taxon>
        <taxon>Flavobacteriia</taxon>
        <taxon>Flavobacteriales</taxon>
        <taxon>Flavobacteriaceae</taxon>
        <taxon>Autumnicola</taxon>
    </lineage>
</organism>
<accession>A0ABU3DTH3</accession>
<comment type="caution">
    <text evidence="2">The sequence shown here is derived from an EMBL/GenBank/DDBJ whole genome shotgun (WGS) entry which is preliminary data.</text>
</comment>
<gene>
    <name evidence="2" type="ORF">RM541_11595</name>
</gene>
<evidence type="ECO:0000313" key="2">
    <source>
        <dbReference type="EMBL" id="MDT0687009.1"/>
    </source>
</evidence>
<dbReference type="RefSeq" id="WP_311500314.1">
    <property type="nucleotide sequence ID" value="NZ_JAVRHN010000008.1"/>
</dbReference>